<reference evidence="2 3" key="1">
    <citation type="submission" date="2018-11" db="EMBL/GenBank/DDBJ databases">
        <authorList>
            <consortium name="Pathogen Informatics"/>
        </authorList>
    </citation>
    <scope>NUCLEOTIDE SEQUENCE [LARGE SCALE GENOMIC DNA]</scope>
</reference>
<accession>A0A3P7PWN9</accession>
<evidence type="ECO:0000256" key="1">
    <source>
        <dbReference type="SAM" id="MobiDB-lite"/>
    </source>
</evidence>
<evidence type="ECO:0000313" key="3">
    <source>
        <dbReference type="Proteomes" id="UP000271889"/>
    </source>
</evidence>
<sequence>IELGLPVHLDVLDITTENIRTVLSVARQALGGVLNVARQALGGDVFRLKPLMEALPKDYIDYNRLKLIRAILIWEYDSGSEMEETNESASVTSVSNEASAQDDSSQTAKIPSWMVNAVPAPQPKKKKKLLL</sequence>
<feature type="non-terminal residue" evidence="2">
    <location>
        <position position="1"/>
    </location>
</feature>
<dbReference type="Proteomes" id="UP000271889">
    <property type="component" value="Unassembled WGS sequence"/>
</dbReference>
<keyword evidence="3" id="KW-1185">Reference proteome</keyword>
<name>A0A3P7PWN9_CYLGO</name>
<dbReference type="AlphaFoldDB" id="A0A3P7PWN9"/>
<gene>
    <name evidence="2" type="ORF">CGOC_LOCUS9311</name>
</gene>
<dbReference type="OrthoDB" id="5869308at2759"/>
<organism evidence="2 3">
    <name type="scientific">Cylicostephanus goldi</name>
    <name type="common">Nematode worm</name>
    <dbReference type="NCBI Taxonomy" id="71465"/>
    <lineage>
        <taxon>Eukaryota</taxon>
        <taxon>Metazoa</taxon>
        <taxon>Ecdysozoa</taxon>
        <taxon>Nematoda</taxon>
        <taxon>Chromadorea</taxon>
        <taxon>Rhabditida</taxon>
        <taxon>Rhabditina</taxon>
        <taxon>Rhabditomorpha</taxon>
        <taxon>Strongyloidea</taxon>
        <taxon>Strongylidae</taxon>
        <taxon>Cylicostephanus</taxon>
    </lineage>
</organism>
<evidence type="ECO:0000313" key="2">
    <source>
        <dbReference type="EMBL" id="VDN22496.1"/>
    </source>
</evidence>
<feature type="compositionally biased region" description="Polar residues" evidence="1">
    <location>
        <begin position="87"/>
        <end position="109"/>
    </location>
</feature>
<dbReference type="EMBL" id="UYRV01106535">
    <property type="protein sequence ID" value="VDN22496.1"/>
    <property type="molecule type" value="Genomic_DNA"/>
</dbReference>
<proteinExistence type="predicted"/>
<feature type="region of interest" description="Disordered" evidence="1">
    <location>
        <begin position="84"/>
        <end position="131"/>
    </location>
</feature>
<protein>
    <submittedName>
        <fullName evidence="2">Uncharacterized protein</fullName>
    </submittedName>
</protein>